<dbReference type="Pfam" id="PF00535">
    <property type="entry name" value="Glycos_transf_2"/>
    <property type="match status" value="1"/>
</dbReference>
<sequence>MTKHHVSVVMPLHNARAHLQSARDQLELLDRAVAYEIVVIDDHSTDSTAEEVLEWVPPPGSSLKVLQSSGRGVAAARNEALASCSGEFVWFVDADDVWAPTIVSEMVMAIGDADVVLCNADKRSRGGDLRGTITDAEDSSVISGDEAFRRLLGGFVQGHLWNKLFRRSVIPADPFPRTRAHSDLGGVMRIFSSSDRVALLPRSLYQYMLSTGSILNSSSYNWDDLSRCLDIAAGLVEQRPEIDLARSLCAFKYRSVVVPIAIELARRRDLLASNELKRLRRLNRSRISASDLMSGVIDVQTAAAVIAVWISPALFEYVYRSRRSGTWISISRDTA</sequence>
<accession>A0ABT6KPF8</accession>
<dbReference type="Gene3D" id="3.90.550.10">
    <property type="entry name" value="Spore Coat Polysaccharide Biosynthesis Protein SpsA, Chain A"/>
    <property type="match status" value="1"/>
</dbReference>
<dbReference type="RefSeq" id="WP_322134174.1">
    <property type="nucleotide sequence ID" value="NZ_CP085036.1"/>
</dbReference>
<name>A0ABT6KPF8_9MICO</name>
<dbReference type="SUPFAM" id="SSF53448">
    <property type="entry name" value="Nucleotide-diphospho-sugar transferases"/>
    <property type="match status" value="1"/>
</dbReference>
<evidence type="ECO:0000259" key="1">
    <source>
        <dbReference type="Pfam" id="PF00535"/>
    </source>
</evidence>
<dbReference type="InterPro" id="IPR001173">
    <property type="entry name" value="Glyco_trans_2-like"/>
</dbReference>
<gene>
    <name evidence="2" type="ORF">M2152_002058</name>
</gene>
<dbReference type="InterPro" id="IPR029044">
    <property type="entry name" value="Nucleotide-diphossugar_trans"/>
</dbReference>
<comment type="caution">
    <text evidence="2">The sequence shown here is derived from an EMBL/GenBank/DDBJ whole genome shotgun (WGS) entry which is preliminary data.</text>
</comment>
<dbReference type="Proteomes" id="UP001160142">
    <property type="component" value="Unassembled WGS sequence"/>
</dbReference>
<dbReference type="InterPro" id="IPR050834">
    <property type="entry name" value="Glycosyltransf_2"/>
</dbReference>
<reference evidence="2 3" key="1">
    <citation type="submission" date="2023-04" db="EMBL/GenBank/DDBJ databases">
        <title>Genome Encyclopedia of Bacteria and Archaea VI: Functional Genomics of Type Strains.</title>
        <authorList>
            <person name="Whitman W."/>
        </authorList>
    </citation>
    <scope>NUCLEOTIDE SEQUENCE [LARGE SCALE GENOMIC DNA]</scope>
    <source>
        <strain evidence="2 3">SG_E_30_P1</strain>
    </source>
</reference>
<feature type="domain" description="Glycosyltransferase 2-like" evidence="1">
    <location>
        <begin position="7"/>
        <end position="169"/>
    </location>
</feature>
<dbReference type="PANTHER" id="PTHR43685:SF2">
    <property type="entry name" value="GLYCOSYLTRANSFERASE 2-LIKE DOMAIN-CONTAINING PROTEIN"/>
    <property type="match status" value="1"/>
</dbReference>
<organism evidence="2 3">
    <name type="scientific">Antiquaquibacter oligotrophicus</name>
    <dbReference type="NCBI Taxonomy" id="2880260"/>
    <lineage>
        <taxon>Bacteria</taxon>
        <taxon>Bacillati</taxon>
        <taxon>Actinomycetota</taxon>
        <taxon>Actinomycetes</taxon>
        <taxon>Micrococcales</taxon>
        <taxon>Microbacteriaceae</taxon>
        <taxon>Antiquaquibacter</taxon>
    </lineage>
</organism>
<dbReference type="CDD" id="cd00761">
    <property type="entry name" value="Glyco_tranf_GTA_type"/>
    <property type="match status" value="1"/>
</dbReference>
<dbReference type="EMBL" id="JARXVQ010000001">
    <property type="protein sequence ID" value="MDH6181876.1"/>
    <property type="molecule type" value="Genomic_DNA"/>
</dbReference>
<proteinExistence type="predicted"/>
<keyword evidence="3" id="KW-1185">Reference proteome</keyword>
<evidence type="ECO:0000313" key="3">
    <source>
        <dbReference type="Proteomes" id="UP001160142"/>
    </source>
</evidence>
<dbReference type="PANTHER" id="PTHR43685">
    <property type="entry name" value="GLYCOSYLTRANSFERASE"/>
    <property type="match status" value="1"/>
</dbReference>
<evidence type="ECO:0000313" key="2">
    <source>
        <dbReference type="EMBL" id="MDH6181876.1"/>
    </source>
</evidence>
<protein>
    <submittedName>
        <fullName evidence="2">Glycosyltransferase involved in cell wall biosynthesis</fullName>
    </submittedName>
</protein>